<evidence type="ECO:0000256" key="1">
    <source>
        <dbReference type="ARBA" id="ARBA00004651"/>
    </source>
</evidence>
<dbReference type="AlphaFoldDB" id="A0A7J2U6D0"/>
<feature type="transmembrane region" description="Helical" evidence="6">
    <location>
        <begin position="93"/>
        <end position="114"/>
    </location>
</feature>
<proteinExistence type="predicted"/>
<evidence type="ECO:0000313" key="7">
    <source>
        <dbReference type="EMBL" id="HEM67887.1"/>
    </source>
</evidence>
<evidence type="ECO:0000256" key="6">
    <source>
        <dbReference type="SAM" id="Phobius"/>
    </source>
</evidence>
<dbReference type="InterPro" id="IPR039428">
    <property type="entry name" value="NUOK/Mnh_C1-like"/>
</dbReference>
<dbReference type="Gene3D" id="1.10.287.3510">
    <property type="match status" value="1"/>
</dbReference>
<keyword evidence="3 6" id="KW-0812">Transmembrane</keyword>
<name>A0A7J2U6D0_9CREN</name>
<organism evidence="7">
    <name type="scientific">Ignisphaera aggregans</name>
    <dbReference type="NCBI Taxonomy" id="334771"/>
    <lineage>
        <taxon>Archaea</taxon>
        <taxon>Thermoproteota</taxon>
        <taxon>Thermoprotei</taxon>
        <taxon>Desulfurococcales</taxon>
        <taxon>Desulfurococcaceae</taxon>
        <taxon>Ignisphaera</taxon>
    </lineage>
</organism>
<comment type="subcellular location">
    <subcellularLocation>
        <location evidence="1">Cell membrane</location>
        <topology evidence="1">Multi-pass membrane protein</topology>
    </subcellularLocation>
</comment>
<evidence type="ECO:0000256" key="2">
    <source>
        <dbReference type="ARBA" id="ARBA00022475"/>
    </source>
</evidence>
<evidence type="ECO:0000256" key="5">
    <source>
        <dbReference type="ARBA" id="ARBA00023136"/>
    </source>
</evidence>
<accession>A0A7J2U6D0</accession>
<dbReference type="EMBL" id="DSEU01000070">
    <property type="protein sequence ID" value="HEM67887.1"/>
    <property type="molecule type" value="Genomic_DNA"/>
</dbReference>
<evidence type="ECO:0000256" key="3">
    <source>
        <dbReference type="ARBA" id="ARBA00022692"/>
    </source>
</evidence>
<sequence length="138" mass="15321">MDMLIVAFTTTAIALIINIVIATYGIFTDRSLLKKVISLLIFSDTLSVFAILIGFRIPKVVSSPSPPIHLDIPGTVKDIEKFLTRTVDPIPQAFIITAIVINLAIFSFLAGLLLQYYKHFGSLDVHVLEEEEVVDEVY</sequence>
<feature type="transmembrane region" description="Helical" evidence="6">
    <location>
        <begin position="6"/>
        <end position="27"/>
    </location>
</feature>
<dbReference type="PANTHER" id="PTHR34583:SF2">
    <property type="entry name" value="ANTIPORTER SUBUNIT MNHC2-RELATED"/>
    <property type="match status" value="1"/>
</dbReference>
<keyword evidence="5 6" id="KW-0472">Membrane</keyword>
<gene>
    <name evidence="7" type="ORF">ENO26_10060</name>
</gene>
<feature type="transmembrane region" description="Helical" evidence="6">
    <location>
        <begin position="39"/>
        <end position="57"/>
    </location>
</feature>
<comment type="caution">
    <text evidence="7">The sequence shown here is derived from an EMBL/GenBank/DDBJ whole genome shotgun (WGS) entry which is preliminary data.</text>
</comment>
<dbReference type="Pfam" id="PF00420">
    <property type="entry name" value="Oxidored_q2"/>
    <property type="match status" value="1"/>
</dbReference>
<keyword evidence="4 6" id="KW-1133">Transmembrane helix</keyword>
<protein>
    <submittedName>
        <fullName evidence="7">Na+/H+ antiporter subunit C</fullName>
    </submittedName>
</protein>
<reference evidence="7" key="1">
    <citation type="journal article" date="2020" name="mSystems">
        <title>Genome- and Community-Level Interaction Insights into Carbon Utilization and Element Cycling Functions of Hydrothermarchaeota in Hydrothermal Sediment.</title>
        <authorList>
            <person name="Zhou Z."/>
            <person name="Liu Y."/>
            <person name="Xu W."/>
            <person name="Pan J."/>
            <person name="Luo Z.H."/>
            <person name="Li M."/>
        </authorList>
    </citation>
    <scope>NUCLEOTIDE SEQUENCE [LARGE SCALE GENOMIC DNA]</scope>
    <source>
        <strain evidence="7">SpSt-125</strain>
    </source>
</reference>
<keyword evidence="2" id="KW-1003">Cell membrane</keyword>
<dbReference type="PANTHER" id="PTHR34583">
    <property type="entry name" value="ANTIPORTER SUBUNIT MNHC2-RELATED"/>
    <property type="match status" value="1"/>
</dbReference>
<evidence type="ECO:0000256" key="4">
    <source>
        <dbReference type="ARBA" id="ARBA00022989"/>
    </source>
</evidence>
<dbReference type="InterPro" id="IPR050601">
    <property type="entry name" value="CPA3_antiporter_subunitC"/>
</dbReference>
<dbReference type="GO" id="GO:0005886">
    <property type="term" value="C:plasma membrane"/>
    <property type="evidence" value="ECO:0007669"/>
    <property type="project" value="UniProtKB-SubCell"/>
</dbReference>